<name>A0A8B6DAH8_MYTGA</name>
<evidence type="ECO:0000259" key="1">
    <source>
        <dbReference type="PROSITE" id="PS50835"/>
    </source>
</evidence>
<organism evidence="2 3">
    <name type="scientific">Mytilus galloprovincialis</name>
    <name type="common">Mediterranean mussel</name>
    <dbReference type="NCBI Taxonomy" id="29158"/>
    <lineage>
        <taxon>Eukaryota</taxon>
        <taxon>Metazoa</taxon>
        <taxon>Spiralia</taxon>
        <taxon>Lophotrochozoa</taxon>
        <taxon>Mollusca</taxon>
        <taxon>Bivalvia</taxon>
        <taxon>Autobranchia</taxon>
        <taxon>Pteriomorphia</taxon>
        <taxon>Mytilida</taxon>
        <taxon>Mytiloidea</taxon>
        <taxon>Mytilidae</taxon>
        <taxon>Mytilinae</taxon>
        <taxon>Mytilus</taxon>
    </lineage>
</organism>
<evidence type="ECO:0000313" key="2">
    <source>
        <dbReference type="EMBL" id="VDI16611.1"/>
    </source>
</evidence>
<dbReference type="InterPro" id="IPR036179">
    <property type="entry name" value="Ig-like_dom_sf"/>
</dbReference>
<protein>
    <recommendedName>
        <fullName evidence="1">Ig-like domain-containing protein</fullName>
    </recommendedName>
</protein>
<evidence type="ECO:0000313" key="3">
    <source>
        <dbReference type="Proteomes" id="UP000596742"/>
    </source>
</evidence>
<reference evidence="2" key="1">
    <citation type="submission" date="2018-11" db="EMBL/GenBank/DDBJ databases">
        <authorList>
            <person name="Alioto T."/>
            <person name="Alioto T."/>
        </authorList>
    </citation>
    <scope>NUCLEOTIDE SEQUENCE</scope>
</reference>
<dbReference type="InterPro" id="IPR003599">
    <property type="entry name" value="Ig_sub"/>
</dbReference>
<feature type="non-terminal residue" evidence="2">
    <location>
        <position position="107"/>
    </location>
</feature>
<dbReference type="Gene3D" id="2.60.40.10">
    <property type="entry name" value="Immunoglobulins"/>
    <property type="match status" value="1"/>
</dbReference>
<dbReference type="InterPro" id="IPR007110">
    <property type="entry name" value="Ig-like_dom"/>
</dbReference>
<dbReference type="PROSITE" id="PS50835">
    <property type="entry name" value="IG_LIKE"/>
    <property type="match status" value="1"/>
</dbReference>
<keyword evidence="3" id="KW-1185">Reference proteome</keyword>
<proteinExistence type="predicted"/>
<feature type="non-terminal residue" evidence="2">
    <location>
        <position position="1"/>
    </location>
</feature>
<sequence>CVSSKNNTTVHVCVGEDVTLSCPPAGVNKTISWFRRNVSKNTIIITTLYRGTKGKDTNLPLNTAVDVNEEKGEFNLTIKNLTKADNGTYQCLHDKNFTPWLFRLIIK</sequence>
<dbReference type="SUPFAM" id="SSF48726">
    <property type="entry name" value="Immunoglobulin"/>
    <property type="match status" value="1"/>
</dbReference>
<comment type="caution">
    <text evidence="2">The sequence shown here is derived from an EMBL/GenBank/DDBJ whole genome shotgun (WGS) entry which is preliminary data.</text>
</comment>
<dbReference type="SMART" id="SM00409">
    <property type="entry name" value="IG"/>
    <property type="match status" value="1"/>
</dbReference>
<feature type="domain" description="Ig-like" evidence="1">
    <location>
        <begin position="15"/>
        <end position="91"/>
    </location>
</feature>
<gene>
    <name evidence="2" type="ORF">MGAL_10B075114</name>
</gene>
<dbReference type="OrthoDB" id="6088270at2759"/>
<accession>A0A8B6DAH8</accession>
<dbReference type="InterPro" id="IPR013106">
    <property type="entry name" value="Ig_V-set"/>
</dbReference>
<dbReference type="Proteomes" id="UP000596742">
    <property type="component" value="Unassembled WGS sequence"/>
</dbReference>
<dbReference type="InterPro" id="IPR013783">
    <property type="entry name" value="Ig-like_fold"/>
</dbReference>
<dbReference type="AlphaFoldDB" id="A0A8B6DAH8"/>
<dbReference type="Pfam" id="PF07686">
    <property type="entry name" value="V-set"/>
    <property type="match status" value="1"/>
</dbReference>
<dbReference type="EMBL" id="UYJE01003108">
    <property type="protein sequence ID" value="VDI16611.1"/>
    <property type="molecule type" value="Genomic_DNA"/>
</dbReference>